<dbReference type="InterPro" id="IPR009027">
    <property type="entry name" value="Ribosomal_bL9/RNase_H1_N"/>
</dbReference>
<evidence type="ECO:0000256" key="5">
    <source>
        <dbReference type="ARBA" id="ARBA00023200"/>
    </source>
</evidence>
<evidence type="ECO:0000256" key="7">
    <source>
        <dbReference type="SAM" id="MobiDB-lite"/>
    </source>
</evidence>
<dbReference type="Gene3D" id="3.40.970.10">
    <property type="entry name" value="Ribonuclease H1, N-terminal domain"/>
    <property type="match status" value="1"/>
</dbReference>
<name>Q5W1F0_CERV</name>
<dbReference type="SUPFAM" id="SSF55658">
    <property type="entry name" value="L9 N-domain-like"/>
    <property type="match status" value="1"/>
</dbReference>
<feature type="domain" description="Ribonuclease H1 N-terminal" evidence="8">
    <location>
        <begin position="134"/>
        <end position="173"/>
    </location>
</feature>
<feature type="compositionally biased region" description="Basic and acidic residues" evidence="7">
    <location>
        <begin position="111"/>
        <end position="128"/>
    </location>
</feature>
<evidence type="ECO:0000256" key="4">
    <source>
        <dbReference type="ARBA" id="ARBA00022845"/>
    </source>
</evidence>
<feature type="compositionally biased region" description="Polar residues" evidence="7">
    <location>
        <begin position="46"/>
        <end position="64"/>
    </location>
</feature>
<keyword evidence="9" id="KW-0946">Virion</keyword>
<keyword evidence="4" id="KW-0810">Translation regulation</keyword>
<proteinExistence type="inferred from homology"/>
<evidence type="ECO:0000313" key="9">
    <source>
        <dbReference type="EMBL" id="CAH68830.1"/>
    </source>
</evidence>
<sequence>MERHEQILKEIAFLELRLQSLKLELEFVGSSGSEQKGKIEPFRLNSECSATPEQTATGKESSNPLMAISSPKADKKHSKASEVPSPHKTVKEFSEIPKDFLRPNQGIQIPKKNEDHSSSSSKEEKGIQNPKKDFYVVYNGPYAGIYDHWGTAKKATNKIPGVSYKKFKDMLSARTSADIYTNAQFGEKLKYIPGATTSPKSFAEALTTRPSNMKSLGKPKFIKIEEDDDVGFNPEFDLKSFLYIYKYGRNLEEEHFLTDRAFTIDKKEISYLNFVNNSDPEGILESFKAGLVRFIYPSTNLQELRLLPKVPRSSVQRFRKKCIKDSEKEIFLKIKSTIPCWEDYHNGLDDLVSYRPNYLVQVGISKGVNYQPSQKMEATILREQWQNIAEDKAIEFFQAIEDILSNEKIFIIYSDDRILIYSSSPKERTKEDLMAILNFQSEVSSCKLLGFHSDKICSYLNKKASVGKPYSCPQKGKAVIASGPSFSVEDTLSDTG</sequence>
<evidence type="ECO:0000256" key="1">
    <source>
        <dbReference type="ARBA" id="ARBA00004192"/>
    </source>
</evidence>
<accession>Q5W1F0</accession>
<keyword evidence="9" id="KW-0468">Viral matrix protein</keyword>
<organismHost>
    <name type="scientific">Dianthus caryophyllus</name>
    <name type="common">Carnation</name>
    <name type="synonym">Clove pink</name>
    <dbReference type="NCBI Taxonomy" id="3570"/>
</organismHost>
<evidence type="ECO:0000256" key="2">
    <source>
        <dbReference type="ARBA" id="ARBA00008884"/>
    </source>
</evidence>
<evidence type="ECO:0000259" key="8">
    <source>
        <dbReference type="Pfam" id="PF01693"/>
    </source>
</evidence>
<dbReference type="InterPro" id="IPR037056">
    <property type="entry name" value="RNase_H1_N_sf"/>
</dbReference>
<dbReference type="GO" id="GO:0039660">
    <property type="term" value="F:structural constituent of virion"/>
    <property type="evidence" value="ECO:0007669"/>
    <property type="project" value="UniProtKB-KW"/>
</dbReference>
<comment type="similarity">
    <text evidence="2">Belongs to the caulimoviridae viroplasmin family.</text>
</comment>
<reference evidence="9" key="1">
    <citation type="submission" date="2004-11" db="EMBL/GenBank/DDBJ databases">
        <title>Complete sequence of an Indian isolate of Carnation etched ring virus and variability studies among Caulimoviurses.</title>
        <authorList>
            <person name="Raikhy G."/>
            <person name="Hallan V."/>
            <person name="Kulshrestha S."/>
            <person name="Verma R.R."/>
            <person name="Zaidi A.A."/>
        </authorList>
    </citation>
    <scope>NUCLEOTIDE SEQUENCE</scope>
    <source>
        <strain evidence="9">Indian</strain>
    </source>
</reference>
<evidence type="ECO:0000256" key="6">
    <source>
        <dbReference type="ARBA" id="ARBA00030758"/>
    </source>
</evidence>
<comment type="subcellular location">
    <subcellularLocation>
        <location evidence="1">Host cytoplasm</location>
    </subcellularLocation>
</comment>
<protein>
    <recommendedName>
        <fullName evidence="3">Transactivator/viroplasmin protein</fullName>
    </recommendedName>
    <alternativeName>
        <fullName evidence="6">Inclusion body matrix protein</fullName>
    </alternativeName>
</protein>
<dbReference type="GO" id="GO:0030430">
    <property type="term" value="C:host cell cytoplasm"/>
    <property type="evidence" value="ECO:0007669"/>
    <property type="project" value="UniProtKB-SubCell"/>
</dbReference>
<dbReference type="EMBL" id="AJ853858">
    <property type="protein sequence ID" value="CAH68830.1"/>
    <property type="molecule type" value="Genomic_DNA"/>
</dbReference>
<organism evidence="9">
    <name type="scientific">Carnation etched ring virus</name>
    <name type="common">CERV</name>
    <dbReference type="NCBI Taxonomy" id="10640"/>
    <lineage>
        <taxon>Viruses</taxon>
        <taxon>Riboviria</taxon>
        <taxon>Pararnavirae</taxon>
        <taxon>Artverviricota</taxon>
        <taxon>Revtraviricetes</taxon>
        <taxon>Ortervirales</taxon>
        <taxon>Caulimoviridae</taxon>
        <taxon>Caulimovirus</taxon>
        <taxon>Caulimovirus incidianthi</taxon>
    </lineage>
</organism>
<dbReference type="InterPro" id="IPR011320">
    <property type="entry name" value="RNase_H1_N"/>
</dbReference>
<keyword evidence="5" id="KW-1035">Host cytoplasm</keyword>
<feature type="region of interest" description="Disordered" evidence="7">
    <location>
        <begin position="29"/>
        <end position="89"/>
    </location>
</feature>
<evidence type="ECO:0000256" key="3">
    <source>
        <dbReference type="ARBA" id="ARBA00017800"/>
    </source>
</evidence>
<dbReference type="Pfam" id="PF01693">
    <property type="entry name" value="Cauli_VI"/>
    <property type="match status" value="1"/>
</dbReference>
<feature type="region of interest" description="Disordered" evidence="7">
    <location>
        <begin position="102"/>
        <end position="128"/>
    </location>
</feature>